<organism evidence="7 8">
    <name type="scientific">Dromaius novaehollandiae</name>
    <name type="common">Emu</name>
    <dbReference type="NCBI Taxonomy" id="8790"/>
    <lineage>
        <taxon>Eukaryota</taxon>
        <taxon>Metazoa</taxon>
        <taxon>Chordata</taxon>
        <taxon>Craniata</taxon>
        <taxon>Vertebrata</taxon>
        <taxon>Euteleostomi</taxon>
        <taxon>Archelosauria</taxon>
        <taxon>Archosauria</taxon>
        <taxon>Dinosauria</taxon>
        <taxon>Saurischia</taxon>
        <taxon>Theropoda</taxon>
        <taxon>Coelurosauria</taxon>
        <taxon>Aves</taxon>
        <taxon>Palaeognathae</taxon>
        <taxon>Casuariiformes</taxon>
        <taxon>Dromaiidae</taxon>
        <taxon>Dromaius</taxon>
    </lineage>
</organism>
<name>A0A8C4P7P0_DRONO</name>
<dbReference type="GO" id="GO:0006412">
    <property type="term" value="P:translation"/>
    <property type="evidence" value="ECO:0007669"/>
    <property type="project" value="UniProtKB-KW"/>
</dbReference>
<evidence type="ECO:0000256" key="4">
    <source>
        <dbReference type="ARBA" id="ARBA00022801"/>
    </source>
</evidence>
<dbReference type="Ensembl" id="ENSDNVT00000015447.1">
    <property type="protein sequence ID" value="ENSDNVP00000012817.1"/>
    <property type="gene ID" value="ENSDNVG00000009048.1"/>
</dbReference>
<dbReference type="GO" id="GO:0016787">
    <property type="term" value="F:hydrolase activity"/>
    <property type="evidence" value="ECO:0007669"/>
    <property type="project" value="UniProtKB-KW"/>
</dbReference>
<gene>
    <name evidence="7" type="primary">HBS1L</name>
</gene>
<dbReference type="Gene3D" id="1.10.8.10">
    <property type="entry name" value="DNA helicase RuvA subunit, C-terminal domain"/>
    <property type="match status" value="1"/>
</dbReference>
<dbReference type="GO" id="GO:0005737">
    <property type="term" value="C:cytoplasm"/>
    <property type="evidence" value="ECO:0007669"/>
    <property type="project" value="UniProtKB-SubCell"/>
</dbReference>
<feature type="domain" description="HBS1-like protein N-terminal" evidence="6">
    <location>
        <begin position="55"/>
        <end position="133"/>
    </location>
</feature>
<keyword evidence="3" id="KW-0597">Phosphoprotein</keyword>
<evidence type="ECO:0000259" key="6">
    <source>
        <dbReference type="Pfam" id="PF08938"/>
    </source>
</evidence>
<dbReference type="GeneID" id="112995019"/>
<keyword evidence="2" id="KW-0963">Cytoplasm</keyword>
<evidence type="ECO:0000256" key="2">
    <source>
        <dbReference type="ARBA" id="ARBA00022490"/>
    </source>
</evidence>
<evidence type="ECO:0000256" key="1">
    <source>
        <dbReference type="ARBA" id="ARBA00004496"/>
    </source>
</evidence>
<reference evidence="7" key="1">
    <citation type="submission" date="2025-08" db="UniProtKB">
        <authorList>
            <consortium name="Ensembl"/>
        </authorList>
    </citation>
    <scope>IDENTIFICATION</scope>
</reference>
<accession>A0A8C4P7P0</accession>
<dbReference type="Pfam" id="PF08938">
    <property type="entry name" value="HBS1_N"/>
    <property type="match status" value="1"/>
</dbReference>
<dbReference type="InterPro" id="IPR015033">
    <property type="entry name" value="HBS1-like_N"/>
</dbReference>
<keyword evidence="8" id="KW-1185">Reference proteome</keyword>
<reference evidence="7" key="2">
    <citation type="submission" date="2025-09" db="UniProtKB">
        <authorList>
            <consortium name="Ensembl"/>
        </authorList>
    </citation>
    <scope>IDENTIFICATION</scope>
</reference>
<evidence type="ECO:0000313" key="8">
    <source>
        <dbReference type="Proteomes" id="UP000694423"/>
    </source>
</evidence>
<sequence length="642" mass="70035">MSRHRNVRGYNYDEDFEDDDVYGQSVEDDYCISPSTAAQFIYSRRDKPAAFAEPLEEEYGYEGAEDTAGCFTTNHQLSGVDTARLNSCLDQMREVLGESVPEQTMVQALLDSKFDVQKALDLVLSQDSKQNTKTKNEDAVIIGKTTKGDLLCCPEILINTDNVSCAVQNAADNTNTSGLGNLTAKSNSACYSLVTNDKMLLNAKISNIPLSEKKGLKSSSLLLSSSFSADLGKGSLYEPLNKQAEDQLPESANAVSLILDSENACFSIGSNTSGNSSFKKLECKETQDLKSLRMQNVICESLTPEDSMPFVSSDTSDCNSNANFDSPPCLMSALGKLALDNEVSHTVNRKNELLENFSSLAQGRKQESPSLEMAALPVSKCGSTSLADLLQEHQESSASHCYSLADLYAQSTASLADVKLGISPLSQLVSQPQTSGVMPELTGSLSSLALSKVSPVKEVENLSLSDLIAETIEVDKTQQGKDFSMLSVTKMRPPKRTNIDLSGIIKKADVSAEQNVVGQSNTLIPETKLLNLKQGKCSIFAKTNKKPKRGLIPKRQDLSLSWMKALRARPSAFALTLCLRYPPKGYKRHVVGMHKTFLYNRQVQDIKPKEIGPVIAITPFDFKSASPDDIVKANQKRAFTRE</sequence>
<evidence type="ECO:0000313" key="7">
    <source>
        <dbReference type="Ensembl" id="ENSDNVP00000012817.1"/>
    </source>
</evidence>
<dbReference type="InterPro" id="IPR037189">
    <property type="entry name" value="HBS1-like_N_sf"/>
</dbReference>
<evidence type="ECO:0000256" key="5">
    <source>
        <dbReference type="ARBA" id="ARBA00022917"/>
    </source>
</evidence>
<protein>
    <submittedName>
        <fullName evidence="7">HBS1 like translational GTPase</fullName>
    </submittedName>
</protein>
<evidence type="ECO:0000256" key="3">
    <source>
        <dbReference type="ARBA" id="ARBA00022553"/>
    </source>
</evidence>
<dbReference type="FunFam" id="1.10.8.10:FF:000039">
    <property type="entry name" value="HBS1-like translational GTPase"/>
    <property type="match status" value="1"/>
</dbReference>
<dbReference type="CTD" id="10767"/>
<keyword evidence="5" id="KW-0648">Protein biosynthesis</keyword>
<dbReference type="SUPFAM" id="SSF109732">
    <property type="entry name" value="HBS1-like domain"/>
    <property type="match status" value="1"/>
</dbReference>
<proteinExistence type="predicted"/>
<dbReference type="Proteomes" id="UP000694423">
    <property type="component" value="Unplaced"/>
</dbReference>
<keyword evidence="4" id="KW-0378">Hydrolase</keyword>
<comment type="subcellular location">
    <subcellularLocation>
        <location evidence="1">Cytoplasm</location>
    </subcellularLocation>
</comment>
<dbReference type="AlphaFoldDB" id="A0A8C4P7P0"/>
<dbReference type="RefSeq" id="XP_025975546.1">
    <property type="nucleotide sequence ID" value="XM_026119761.2"/>
</dbReference>